<dbReference type="EMBL" id="LAXD01000001">
    <property type="protein sequence ID" value="KWX02032.1"/>
    <property type="molecule type" value="Genomic_DNA"/>
</dbReference>
<proteinExistence type="predicted"/>
<protein>
    <submittedName>
        <fullName evidence="2">Uncharacterized protein</fullName>
    </submittedName>
</protein>
<dbReference type="PATRIC" id="fig|1469144.10.peg.3309"/>
<evidence type="ECO:0000313" key="3">
    <source>
        <dbReference type="Proteomes" id="UP000070188"/>
    </source>
</evidence>
<reference evidence="3" key="1">
    <citation type="submission" date="2015-04" db="EMBL/GenBank/DDBJ databases">
        <title>Physiological reanalysis, assessment of diazotrophy, and genome sequences of multiple isolates of Streptomyces thermoautotrophicus.</title>
        <authorList>
            <person name="MacKellar D.C."/>
            <person name="Lieber L."/>
            <person name="Norman J."/>
            <person name="Bolger A."/>
            <person name="Tobin C."/>
            <person name="Murray J.W."/>
            <person name="Chang R."/>
            <person name="Ford T."/>
            <person name="Nguyen P.Q."/>
            <person name="Woodward J."/>
            <person name="Permingeat H."/>
            <person name="Joshi N.S."/>
            <person name="Silver P.A."/>
            <person name="Usadel B."/>
            <person name="Rutherford A.W."/>
            <person name="Friesen M."/>
            <person name="Prell J."/>
        </authorList>
    </citation>
    <scope>NUCLEOTIDE SEQUENCE [LARGE SCALE GENOMIC DNA]</scope>
    <source>
        <strain evidence="3">H1</strain>
    </source>
</reference>
<sequence length="115" mass="12155">MPGRTRRPGSYDHGNTPRGDPRADWQHRRDDPGRCAHRLRRGPDHAGDRLGRPRRAAAGPGGSAVLQVAGRAGPAACGSPGSAVLPRRSRGTIAWIVVTRGSRAGFGVGFGAFQR</sequence>
<name>A0A132MXD8_9ACTN</name>
<keyword evidence="3" id="KW-1185">Reference proteome</keyword>
<organism evidence="2 3">
    <name type="scientific">Carbonactinospora thermoautotrophica</name>
    <dbReference type="NCBI Taxonomy" id="1469144"/>
    <lineage>
        <taxon>Bacteria</taxon>
        <taxon>Bacillati</taxon>
        <taxon>Actinomycetota</taxon>
        <taxon>Actinomycetes</taxon>
        <taxon>Kitasatosporales</taxon>
        <taxon>Carbonactinosporaceae</taxon>
        <taxon>Carbonactinospora</taxon>
    </lineage>
</organism>
<accession>A0A132MXD8</accession>
<feature type="compositionally biased region" description="Basic and acidic residues" evidence="1">
    <location>
        <begin position="41"/>
        <end position="51"/>
    </location>
</feature>
<comment type="caution">
    <text evidence="2">The sequence shown here is derived from an EMBL/GenBank/DDBJ whole genome shotgun (WGS) entry which is preliminary data.</text>
</comment>
<feature type="region of interest" description="Disordered" evidence="1">
    <location>
        <begin position="1"/>
        <end position="62"/>
    </location>
</feature>
<evidence type="ECO:0000256" key="1">
    <source>
        <dbReference type="SAM" id="MobiDB-lite"/>
    </source>
</evidence>
<gene>
    <name evidence="2" type="ORF">LI90_3068</name>
</gene>
<dbReference type="AlphaFoldDB" id="A0A132MXD8"/>
<feature type="compositionally biased region" description="Basic and acidic residues" evidence="1">
    <location>
        <begin position="19"/>
        <end position="34"/>
    </location>
</feature>
<evidence type="ECO:0000313" key="2">
    <source>
        <dbReference type="EMBL" id="KWX02032.1"/>
    </source>
</evidence>
<dbReference type="Proteomes" id="UP000070188">
    <property type="component" value="Unassembled WGS sequence"/>
</dbReference>